<gene>
    <name evidence="9" type="ORF">FIBRA_00504</name>
</gene>
<evidence type="ECO:0000259" key="7">
    <source>
        <dbReference type="PROSITE" id="PS50137"/>
    </source>
</evidence>
<dbReference type="SUPFAM" id="SSF69065">
    <property type="entry name" value="RNase III domain-like"/>
    <property type="match status" value="1"/>
</dbReference>
<feature type="domain" description="RNase III" evidence="8">
    <location>
        <begin position="74"/>
        <end position="190"/>
    </location>
</feature>
<dbReference type="SMART" id="SM00358">
    <property type="entry name" value="DSRM"/>
    <property type="match status" value="1"/>
</dbReference>
<dbReference type="PANTHER" id="PTHR11207:SF0">
    <property type="entry name" value="RIBONUCLEASE 3"/>
    <property type="match status" value="1"/>
</dbReference>
<dbReference type="InParanoid" id="J4GHX7"/>
<evidence type="ECO:0000256" key="6">
    <source>
        <dbReference type="SAM" id="MobiDB-lite"/>
    </source>
</evidence>
<keyword evidence="1" id="KW-0540">Nuclease</keyword>
<dbReference type="Gene3D" id="3.30.160.20">
    <property type="match status" value="1"/>
</dbReference>
<dbReference type="RefSeq" id="XP_012177788.1">
    <property type="nucleotide sequence ID" value="XM_012322398.1"/>
</dbReference>
<evidence type="ECO:0000313" key="9">
    <source>
        <dbReference type="EMBL" id="CCL98505.1"/>
    </source>
</evidence>
<dbReference type="HOGENOM" id="CLU_056047_1_0_1"/>
<organism evidence="9 10">
    <name type="scientific">Fibroporia radiculosa</name>
    <dbReference type="NCBI Taxonomy" id="599839"/>
    <lineage>
        <taxon>Eukaryota</taxon>
        <taxon>Fungi</taxon>
        <taxon>Dikarya</taxon>
        <taxon>Basidiomycota</taxon>
        <taxon>Agaricomycotina</taxon>
        <taxon>Agaricomycetes</taxon>
        <taxon>Polyporales</taxon>
        <taxon>Fibroporiaceae</taxon>
        <taxon>Fibroporia</taxon>
    </lineage>
</organism>
<dbReference type="GO" id="GO:0005634">
    <property type="term" value="C:nucleus"/>
    <property type="evidence" value="ECO:0007669"/>
    <property type="project" value="TreeGrafter"/>
</dbReference>
<dbReference type="InterPro" id="IPR014720">
    <property type="entry name" value="dsRBD_dom"/>
</dbReference>
<evidence type="ECO:0000256" key="5">
    <source>
        <dbReference type="PROSITE-ProRule" id="PRU00266"/>
    </source>
</evidence>
<dbReference type="Proteomes" id="UP000006352">
    <property type="component" value="Unassembled WGS sequence"/>
</dbReference>
<proteinExistence type="predicted"/>
<accession>J4GHX7</accession>
<dbReference type="GO" id="GO:0003725">
    <property type="term" value="F:double-stranded RNA binding"/>
    <property type="evidence" value="ECO:0007669"/>
    <property type="project" value="TreeGrafter"/>
</dbReference>
<feature type="domain" description="DRBM" evidence="7">
    <location>
        <begin position="261"/>
        <end position="332"/>
    </location>
</feature>
<keyword evidence="10" id="KW-1185">Reference proteome</keyword>
<dbReference type="InterPro" id="IPR036389">
    <property type="entry name" value="RNase_III_sf"/>
</dbReference>
<name>J4GHX7_9APHY</name>
<feature type="region of interest" description="Disordered" evidence="6">
    <location>
        <begin position="227"/>
        <end position="257"/>
    </location>
</feature>
<protein>
    <recommendedName>
        <fullName evidence="11">RNase III domain-containing protein</fullName>
    </recommendedName>
</protein>
<evidence type="ECO:0000256" key="2">
    <source>
        <dbReference type="ARBA" id="ARBA00022759"/>
    </source>
</evidence>
<dbReference type="PROSITE" id="PS50137">
    <property type="entry name" value="DS_RBD"/>
    <property type="match status" value="1"/>
</dbReference>
<evidence type="ECO:0000313" key="10">
    <source>
        <dbReference type="Proteomes" id="UP000006352"/>
    </source>
</evidence>
<keyword evidence="4 5" id="KW-0694">RNA-binding</keyword>
<keyword evidence="2" id="KW-0255">Endonuclease</keyword>
<feature type="region of interest" description="Disordered" evidence="6">
    <location>
        <begin position="8"/>
        <end position="68"/>
    </location>
</feature>
<dbReference type="STRING" id="599839.J4GHX7"/>
<dbReference type="Pfam" id="PF14622">
    <property type="entry name" value="Ribonucleas_3_3"/>
    <property type="match status" value="1"/>
</dbReference>
<evidence type="ECO:0000259" key="8">
    <source>
        <dbReference type="PROSITE" id="PS50142"/>
    </source>
</evidence>
<dbReference type="PROSITE" id="PS50142">
    <property type="entry name" value="RNASE_3_2"/>
    <property type="match status" value="1"/>
</dbReference>
<dbReference type="SUPFAM" id="SSF54768">
    <property type="entry name" value="dsRNA-binding domain-like"/>
    <property type="match status" value="1"/>
</dbReference>
<dbReference type="OrthoDB" id="2392202at2759"/>
<evidence type="ECO:0000256" key="1">
    <source>
        <dbReference type="ARBA" id="ARBA00022722"/>
    </source>
</evidence>
<dbReference type="Gene3D" id="1.10.1520.10">
    <property type="entry name" value="Ribonuclease III domain"/>
    <property type="match status" value="1"/>
</dbReference>
<dbReference type="Pfam" id="PF00035">
    <property type="entry name" value="dsrm"/>
    <property type="match status" value="1"/>
</dbReference>
<dbReference type="CDD" id="cd00593">
    <property type="entry name" value="RIBOc"/>
    <property type="match status" value="1"/>
</dbReference>
<feature type="compositionally biased region" description="Pro residues" evidence="6">
    <location>
        <begin position="233"/>
        <end position="256"/>
    </location>
</feature>
<evidence type="ECO:0008006" key="11">
    <source>
        <dbReference type="Google" id="ProtNLM"/>
    </source>
</evidence>
<reference evidence="9 10" key="1">
    <citation type="journal article" date="2012" name="Appl. Environ. Microbiol.">
        <title>Short-read sequencing for genomic analysis of the brown rot fungus Fibroporia radiculosa.</title>
        <authorList>
            <person name="Tang J.D."/>
            <person name="Perkins A.D."/>
            <person name="Sonstegard T.S."/>
            <person name="Schroeder S.G."/>
            <person name="Burgess S.C."/>
            <person name="Diehl S.V."/>
        </authorList>
    </citation>
    <scope>NUCLEOTIDE SEQUENCE [LARGE SCALE GENOMIC DNA]</scope>
    <source>
        <strain evidence="9 10">TFFH 294</strain>
    </source>
</reference>
<evidence type="ECO:0000256" key="3">
    <source>
        <dbReference type="ARBA" id="ARBA00022801"/>
    </source>
</evidence>
<dbReference type="AlphaFoldDB" id="J4GHX7"/>
<dbReference type="GO" id="GO:0006396">
    <property type="term" value="P:RNA processing"/>
    <property type="evidence" value="ECO:0007669"/>
    <property type="project" value="InterPro"/>
</dbReference>
<dbReference type="EMBL" id="HE796886">
    <property type="protein sequence ID" value="CCL98505.1"/>
    <property type="molecule type" value="Genomic_DNA"/>
</dbReference>
<dbReference type="GO" id="GO:0010468">
    <property type="term" value="P:regulation of gene expression"/>
    <property type="evidence" value="ECO:0007669"/>
    <property type="project" value="TreeGrafter"/>
</dbReference>
<dbReference type="PANTHER" id="PTHR11207">
    <property type="entry name" value="RIBONUCLEASE III"/>
    <property type="match status" value="1"/>
</dbReference>
<sequence>MVKALVKGFSMQSESHPWPMPPASDSTWPSSAGPATPSAAKTSQNPHLKRPRSPSNAMDSAPPTFPPIPKLRGDIILEVFTHKSLRFPGAPTNEDSEYGDNERLSVLGEKVLDTATTYTLFVKRPMLKAEEIESRRVEVLSDANVESWIVEYKLREKVRCSQDALASLTTPKETRLLFHSYIGAVFVQNGMELVQDWIGQLIDPNYKSGASVSMEVDAFSAYKKIKTESMGSPTPPPSSHVPPPPTSAPPPLPANPLSPAQPMAAFLPLFNQTANQRRLTVEYPAQFSGPAHAGRWTVKCMVGGFVKGEGTGASKQLAKEEAARQAYYAMGWAPFSITVSVSFK</sequence>
<dbReference type="GeneID" id="24093416"/>
<keyword evidence="3" id="KW-0378">Hydrolase</keyword>
<evidence type="ECO:0000256" key="4">
    <source>
        <dbReference type="ARBA" id="ARBA00022884"/>
    </source>
</evidence>
<dbReference type="SMART" id="SM00535">
    <property type="entry name" value="RIBOc"/>
    <property type="match status" value="1"/>
</dbReference>
<dbReference type="GO" id="GO:0004525">
    <property type="term" value="F:ribonuclease III activity"/>
    <property type="evidence" value="ECO:0007669"/>
    <property type="project" value="InterPro"/>
</dbReference>
<feature type="compositionally biased region" description="Low complexity" evidence="6">
    <location>
        <begin position="26"/>
        <end position="43"/>
    </location>
</feature>
<dbReference type="InterPro" id="IPR000999">
    <property type="entry name" value="RNase_III_dom"/>
</dbReference>